<accession>A0A4V1Q461</accession>
<protein>
    <submittedName>
        <fullName evidence="1">Uncharacterized protein</fullName>
    </submittedName>
</protein>
<gene>
    <name evidence="1" type="ORF">EST38_g4889</name>
</gene>
<dbReference type="OrthoDB" id="10410364at2759"/>
<name>A0A4V1Q461_9AGAR</name>
<proteinExistence type="predicted"/>
<keyword evidence="2" id="KW-1185">Reference proteome</keyword>
<reference evidence="1 2" key="1">
    <citation type="submission" date="2019-01" db="EMBL/GenBank/DDBJ databases">
        <title>Draft genome sequence of Psathyrella aberdarensis IHI B618.</title>
        <authorList>
            <person name="Buettner E."/>
            <person name="Kellner H."/>
        </authorList>
    </citation>
    <scope>NUCLEOTIDE SEQUENCE [LARGE SCALE GENOMIC DNA]</scope>
    <source>
        <strain evidence="1 2">IHI B618</strain>
    </source>
</reference>
<dbReference type="EMBL" id="SDEE01000126">
    <property type="protein sequence ID" value="RXW20968.1"/>
    <property type="molecule type" value="Genomic_DNA"/>
</dbReference>
<dbReference type="AlphaFoldDB" id="A0A4V1Q461"/>
<comment type="caution">
    <text evidence="1">The sequence shown here is derived from an EMBL/GenBank/DDBJ whole genome shotgun (WGS) entry which is preliminary data.</text>
</comment>
<evidence type="ECO:0000313" key="2">
    <source>
        <dbReference type="Proteomes" id="UP000290288"/>
    </source>
</evidence>
<sequence>MLQLSDGSKSDYGAYKDDRAKGLISASQVNRLWRSIALSVTSVWAEVYDPRDPSLQRFQEIHRRTGQAPLRLTGLVPVKTHVWEVEAIDGLMTEHYGNRTMDTLQWRYYLDETSRFKEIDITFRAQRGLESTTFLLLADALKAPAPLLERLSLDIEAYPPAGFFYDSSGKTNGQNVIFGSQWFSGNAPRLRHLTMRNIFLDVNMDTLNAGLMGGFDNLISFEVDCPGGVTFPFIGAWWIYLTRFTTFNPGSRLEHIDIGYIDTYAYRHRPIDESGSPGALPPSLKSFRLQGSIIPCVWMLGDISEIPHSCRVIDLEFEVDVRLMHFDGTDSRLEHEQVLRDLMTHFSAAWMNEDCSELSLAISMSKFLLKFVSDSGRRISLTISPIHDPNWTSELAGVRLFSDALDSIARQQSFPCGITSETWLKLSIVCEGDSVNVLVKSLFAFLGRFPGLRNLHLVQFPLAPFRATLCRPLFCPTNVPEPATVLNFLKVENVKDVVFPLVDRIRLDDRFFHSRWFIDAMNTFLEERVRSGNPVQVVERVNNDISTLAAIPLVRARPQVVLF</sequence>
<organism evidence="1 2">
    <name type="scientific">Candolleomyces aberdarensis</name>
    <dbReference type="NCBI Taxonomy" id="2316362"/>
    <lineage>
        <taxon>Eukaryota</taxon>
        <taxon>Fungi</taxon>
        <taxon>Dikarya</taxon>
        <taxon>Basidiomycota</taxon>
        <taxon>Agaricomycotina</taxon>
        <taxon>Agaricomycetes</taxon>
        <taxon>Agaricomycetidae</taxon>
        <taxon>Agaricales</taxon>
        <taxon>Agaricineae</taxon>
        <taxon>Psathyrellaceae</taxon>
        <taxon>Candolleomyces</taxon>
    </lineage>
</organism>
<dbReference type="Proteomes" id="UP000290288">
    <property type="component" value="Unassembled WGS sequence"/>
</dbReference>
<evidence type="ECO:0000313" key="1">
    <source>
        <dbReference type="EMBL" id="RXW20968.1"/>
    </source>
</evidence>